<evidence type="ECO:0000313" key="2">
    <source>
        <dbReference type="Proteomes" id="UP001596115"/>
    </source>
</evidence>
<proteinExistence type="predicted"/>
<comment type="caution">
    <text evidence="1">The sequence shown here is derived from an EMBL/GenBank/DDBJ whole genome shotgun (WGS) entry which is preliminary data.</text>
</comment>
<reference evidence="1 2" key="1">
    <citation type="submission" date="2024-09" db="EMBL/GenBank/DDBJ databases">
        <title>Whole genome analysis of Stenotrophomonas geniculata MK-1, and its biological control impact on peanut foliage fungus diseases.</title>
        <authorList>
            <person name="Ahsan T."/>
        </authorList>
    </citation>
    <scope>NUCLEOTIDE SEQUENCE [LARGE SCALE GENOMIC DNA]</scope>
    <source>
        <strain evidence="1 2">MK-1</strain>
    </source>
</reference>
<name>A0ABW1MWX1_9GAMM</name>
<dbReference type="RefSeq" id="WP_262088703.1">
    <property type="nucleotide sequence ID" value="NZ_JBFLAA010000001.1"/>
</dbReference>
<accession>A0ABW1MWX1</accession>
<organism evidence="1 2">
    <name type="scientific">Stenotrophomonas geniculata</name>
    <dbReference type="NCBI Taxonomy" id="86188"/>
    <lineage>
        <taxon>Bacteria</taxon>
        <taxon>Pseudomonadati</taxon>
        <taxon>Pseudomonadota</taxon>
        <taxon>Gammaproteobacteria</taxon>
        <taxon>Lysobacterales</taxon>
        <taxon>Lysobacteraceae</taxon>
        <taxon>Stenotrophomonas</taxon>
    </lineage>
</organism>
<sequence length="66" mass="7338">MARILTCIQFNDTTQQCEQQAWVDQSDWTTPLPTVEQATAVGAAYFVGLMTLAVLKALLNPKHTEE</sequence>
<keyword evidence="2" id="KW-1185">Reference proteome</keyword>
<gene>
    <name evidence="1" type="ORF">ACFLLB_00435</name>
</gene>
<dbReference type="EMBL" id="JBHRFL010000001">
    <property type="protein sequence ID" value="MFC6068031.1"/>
    <property type="molecule type" value="Genomic_DNA"/>
</dbReference>
<protein>
    <submittedName>
        <fullName evidence="1">Uncharacterized protein</fullName>
    </submittedName>
</protein>
<evidence type="ECO:0000313" key="1">
    <source>
        <dbReference type="EMBL" id="MFC6068031.1"/>
    </source>
</evidence>
<dbReference type="Proteomes" id="UP001596115">
    <property type="component" value="Unassembled WGS sequence"/>
</dbReference>